<dbReference type="GO" id="GO:0008422">
    <property type="term" value="F:beta-glucosidase activity"/>
    <property type="evidence" value="ECO:0007669"/>
    <property type="project" value="UniProtKB-EC"/>
</dbReference>
<dbReference type="InterPro" id="IPR017736">
    <property type="entry name" value="Glyco_hydro_1_beta-glucosidase"/>
</dbReference>
<proteinExistence type="inferred from homology"/>
<feature type="region of interest" description="Disordered" evidence="10">
    <location>
        <begin position="302"/>
        <end position="322"/>
    </location>
</feature>
<evidence type="ECO:0000256" key="6">
    <source>
        <dbReference type="ARBA" id="ARBA00023277"/>
    </source>
</evidence>
<keyword evidence="6" id="KW-0119">Carbohydrate metabolism</keyword>
<sequence length="460" mass="50982">MVLPARFLFGSATASYQIEGAVSEDGRKPSIWDTFSHTPGLVENGDTGDVADDHYHRLESDLDLMQELGLQAYRFSIAWPRVVPNGVGPINPKGLDFYSRLVDGLLERGIRPVATLYHWDLPQTLENDGGWLSRSTAQAMADYAAAAGESLGDRVDTWTTLNEPWCSAFLGYGSGAHAPGRHGREEPLRAAHHLNLAHGLSVQALRSVVKADASVSVSLNLHVFRPDGPTGADAVRRLDALGNEIFLGAMLEGHYPEALLETTADVTDWGFVEGDDLATIHQPLDVLGVNYYTTSRVRRWDGTGHRQNADGHHPAAGSPWPGAEDVEFLELPGPFTEMGWGIDPGGLHELLMSLHARFPELPTMITENGAAFPDRMIDGRVDDQDRIDYVRRHLLEVERAIDDGADVRGYLLWSLLDNFEWSYGYSKRFGMVHVDFTTQTRTPKSSARWYAEVIRRRSLD</sequence>
<protein>
    <recommendedName>
        <fullName evidence="3 9">Beta-glucosidase</fullName>
        <ecNumber evidence="3 9">3.2.1.21</ecNumber>
    </recommendedName>
</protein>
<name>A0ABT2GLV6_9MICO</name>
<dbReference type="PRINTS" id="PR00131">
    <property type="entry name" value="GLHYDRLASE1"/>
</dbReference>
<accession>A0ABT2GLV6</accession>
<dbReference type="Pfam" id="PF00232">
    <property type="entry name" value="Glyco_hydro_1"/>
    <property type="match status" value="1"/>
</dbReference>
<dbReference type="PROSITE" id="PS00653">
    <property type="entry name" value="GLYCOSYL_HYDROL_F1_2"/>
    <property type="match status" value="1"/>
</dbReference>
<comment type="similarity">
    <text evidence="2 9">Belongs to the glycosyl hydrolase 1 family.</text>
</comment>
<dbReference type="PANTHER" id="PTHR10353">
    <property type="entry name" value="GLYCOSYL HYDROLASE"/>
    <property type="match status" value="1"/>
</dbReference>
<organism evidence="11 12">
    <name type="scientific">Herbiconiux aconitum</name>
    <dbReference type="NCBI Taxonomy" id="2970913"/>
    <lineage>
        <taxon>Bacteria</taxon>
        <taxon>Bacillati</taxon>
        <taxon>Actinomycetota</taxon>
        <taxon>Actinomycetes</taxon>
        <taxon>Micrococcales</taxon>
        <taxon>Microbacteriaceae</taxon>
        <taxon>Herbiconiux</taxon>
    </lineage>
</organism>
<dbReference type="InterPro" id="IPR017853">
    <property type="entry name" value="GH"/>
</dbReference>
<keyword evidence="4 9" id="KW-0378">Hydrolase</keyword>
<evidence type="ECO:0000256" key="4">
    <source>
        <dbReference type="ARBA" id="ARBA00022801"/>
    </source>
</evidence>
<dbReference type="EMBL" id="JANLCM010000001">
    <property type="protein sequence ID" value="MCS5717217.1"/>
    <property type="molecule type" value="Genomic_DNA"/>
</dbReference>
<evidence type="ECO:0000313" key="12">
    <source>
        <dbReference type="Proteomes" id="UP001165584"/>
    </source>
</evidence>
<dbReference type="NCBIfam" id="TIGR03356">
    <property type="entry name" value="BGL"/>
    <property type="match status" value="1"/>
</dbReference>
<keyword evidence="8" id="KW-0624">Polysaccharide degradation</keyword>
<dbReference type="RefSeq" id="WP_259505299.1">
    <property type="nucleotide sequence ID" value="NZ_JANLCM010000001.1"/>
</dbReference>
<dbReference type="SUPFAM" id="SSF51445">
    <property type="entry name" value="(Trans)glycosidases"/>
    <property type="match status" value="1"/>
</dbReference>
<evidence type="ECO:0000256" key="2">
    <source>
        <dbReference type="ARBA" id="ARBA00010838"/>
    </source>
</evidence>
<feature type="compositionally biased region" description="Basic and acidic residues" evidence="10">
    <location>
        <begin position="302"/>
        <end position="313"/>
    </location>
</feature>
<evidence type="ECO:0000313" key="11">
    <source>
        <dbReference type="EMBL" id="MCS5717217.1"/>
    </source>
</evidence>
<comment type="caution">
    <text evidence="11">The sequence shown here is derived from an EMBL/GenBank/DDBJ whole genome shotgun (WGS) entry which is preliminary data.</text>
</comment>
<dbReference type="Gene3D" id="3.20.20.80">
    <property type="entry name" value="Glycosidases"/>
    <property type="match status" value="1"/>
</dbReference>
<keyword evidence="7 9" id="KW-0326">Glycosidase</keyword>
<keyword evidence="5" id="KW-0136">Cellulose degradation</keyword>
<evidence type="ECO:0000256" key="1">
    <source>
        <dbReference type="ARBA" id="ARBA00000448"/>
    </source>
</evidence>
<evidence type="ECO:0000256" key="10">
    <source>
        <dbReference type="SAM" id="MobiDB-lite"/>
    </source>
</evidence>
<dbReference type="InterPro" id="IPR033132">
    <property type="entry name" value="GH_1_N_CS"/>
</dbReference>
<reference evidence="11" key="1">
    <citation type="submission" date="2022-08" db="EMBL/GenBank/DDBJ databases">
        <authorList>
            <person name="Deng Y."/>
            <person name="Han X.-F."/>
            <person name="Zhang Y.-Q."/>
        </authorList>
    </citation>
    <scope>NUCLEOTIDE SEQUENCE</scope>
    <source>
        <strain evidence="11">CPCC 205763</strain>
    </source>
</reference>
<evidence type="ECO:0000256" key="3">
    <source>
        <dbReference type="ARBA" id="ARBA00012744"/>
    </source>
</evidence>
<evidence type="ECO:0000256" key="8">
    <source>
        <dbReference type="ARBA" id="ARBA00023326"/>
    </source>
</evidence>
<dbReference type="EC" id="3.2.1.21" evidence="3 9"/>
<evidence type="ECO:0000256" key="7">
    <source>
        <dbReference type="ARBA" id="ARBA00023295"/>
    </source>
</evidence>
<evidence type="ECO:0000256" key="9">
    <source>
        <dbReference type="RuleBase" id="RU361175"/>
    </source>
</evidence>
<gene>
    <name evidence="11" type="ORF">N1027_03600</name>
</gene>
<dbReference type="PANTHER" id="PTHR10353:SF36">
    <property type="entry name" value="LP05116P"/>
    <property type="match status" value="1"/>
</dbReference>
<evidence type="ECO:0000256" key="5">
    <source>
        <dbReference type="ARBA" id="ARBA00023001"/>
    </source>
</evidence>
<keyword evidence="12" id="KW-1185">Reference proteome</keyword>
<dbReference type="InterPro" id="IPR001360">
    <property type="entry name" value="Glyco_hydro_1"/>
</dbReference>
<comment type="catalytic activity">
    <reaction evidence="1 9">
        <text>Hydrolysis of terminal, non-reducing beta-D-glucosyl residues with release of beta-D-glucose.</text>
        <dbReference type="EC" id="3.2.1.21"/>
    </reaction>
</comment>
<dbReference type="Proteomes" id="UP001165584">
    <property type="component" value="Unassembled WGS sequence"/>
</dbReference>